<dbReference type="HOGENOM" id="CLU_009647_0_1_1"/>
<keyword evidence="7" id="KW-1185">Reference proteome</keyword>
<dbReference type="EMBL" id="AMQN01000896">
    <property type="status" value="NOT_ANNOTATED_CDS"/>
    <property type="molecule type" value="Genomic_DNA"/>
</dbReference>
<dbReference type="GO" id="GO:0030686">
    <property type="term" value="C:90S preribosome"/>
    <property type="evidence" value="ECO:0007669"/>
    <property type="project" value="TreeGrafter"/>
</dbReference>
<feature type="domain" description="Kri1-like C-terminal" evidence="4">
    <location>
        <begin position="455"/>
        <end position="538"/>
    </location>
</feature>
<evidence type="ECO:0000256" key="3">
    <source>
        <dbReference type="SAM" id="MobiDB-lite"/>
    </source>
</evidence>
<name>R7V568_CAPTE</name>
<dbReference type="STRING" id="283909.R7V568"/>
<feature type="compositionally biased region" description="Acidic residues" evidence="3">
    <location>
        <begin position="551"/>
        <end position="560"/>
    </location>
</feature>
<dbReference type="Pfam" id="PF05178">
    <property type="entry name" value="Kri1"/>
    <property type="match status" value="1"/>
</dbReference>
<evidence type="ECO:0000259" key="4">
    <source>
        <dbReference type="Pfam" id="PF12936"/>
    </source>
</evidence>
<dbReference type="PANTHER" id="PTHR14490:SF5">
    <property type="entry name" value="PROTEIN KRI1 HOMOLOG"/>
    <property type="match status" value="1"/>
</dbReference>
<organism evidence="5">
    <name type="scientific">Capitella teleta</name>
    <name type="common">Polychaete worm</name>
    <dbReference type="NCBI Taxonomy" id="283909"/>
    <lineage>
        <taxon>Eukaryota</taxon>
        <taxon>Metazoa</taxon>
        <taxon>Spiralia</taxon>
        <taxon>Lophotrochozoa</taxon>
        <taxon>Annelida</taxon>
        <taxon>Polychaeta</taxon>
        <taxon>Sedentaria</taxon>
        <taxon>Scolecida</taxon>
        <taxon>Capitellidae</taxon>
        <taxon>Capitella</taxon>
    </lineage>
</organism>
<dbReference type="OMA" id="WDNYDPR"/>
<evidence type="ECO:0000313" key="7">
    <source>
        <dbReference type="Proteomes" id="UP000014760"/>
    </source>
</evidence>
<feature type="compositionally biased region" description="Basic and acidic residues" evidence="3">
    <location>
        <begin position="608"/>
        <end position="635"/>
    </location>
</feature>
<dbReference type="FunCoup" id="R7V568">
    <property type="interactions" value="515"/>
</dbReference>
<sequence>MAGQFRINSAYAQKYNKFREKEELQKLKDRYGDREEGDSTSESDDEFASANDPLLDENWQRTMNALRNKDPKIYNKDFTFFDNTDAGEKSKVAKKKGAERPYTVRDMKREAVLKKMKKFDVDNEVESSSEEEDEVEEPQTQSYYDEQVAIKKSFQPLVANDDDDDDDSDDLFVEKDPSEDTVEAPHDPYFKKWVKELESKPLIKTAQIDRSTMDSKDQLLMRFIGNKDYEDEDEQTFFQDDIKKQTTEEVEDDFRTSAPQQHEVKRHPRDNAESLRRKDDKRSQKRQEMKERKERKKKKKQEELKRLKNMKRKEIMDKIEQLKRLTGNETLGFTAEDLEGNFDPKEYDDLMQKVFNEDYYGENENENEKPVFENDEDIEWDEDWDAVNPQETTYSEEQGYDDDYQPHCEDPDFNMDADFDPNTAPLKESKKQRKKKSKLAKALERNKPVFEPEDKTFEEYFDEYYKLDYEDMIGDTPCRFKYRRVMENDYGLSAGEVLKADDKELNQWVAVKRITSVKPVEEEHMDLKRFKKRASKANTKFNILPSLKPESEEESVADEEDVKKEDGRKEDGKIKKKIAKSEKRKKMKANKKLKMQKAKEEKEENDEKSEKKLAEKTRTTEGVEKKKKIKYEGERKRKRSETDETVEKEEGEKKKKRSEDKKRLKAVSDQRLLAYGINPKKIKYGFKKKMKKE</sequence>
<dbReference type="InterPro" id="IPR024626">
    <property type="entry name" value="Kri1-like_C"/>
</dbReference>
<evidence type="ECO:0000313" key="6">
    <source>
        <dbReference type="EnsemblMetazoa" id="CapteP193918"/>
    </source>
</evidence>
<feature type="compositionally biased region" description="Basic residues" evidence="3">
    <location>
        <begin position="574"/>
        <end position="596"/>
    </location>
</feature>
<feature type="region of interest" description="Disordered" evidence="3">
    <location>
        <begin position="119"/>
        <end position="187"/>
    </location>
</feature>
<dbReference type="PANTHER" id="PTHR14490">
    <property type="entry name" value="ZINC FINGER, ZZ TYPE"/>
    <property type="match status" value="1"/>
</dbReference>
<feature type="region of interest" description="Disordered" evidence="3">
    <location>
        <begin position="538"/>
        <end position="667"/>
    </location>
</feature>
<dbReference type="Proteomes" id="UP000014760">
    <property type="component" value="Unassembled WGS sequence"/>
</dbReference>
<dbReference type="GO" id="GO:0005730">
    <property type="term" value="C:nucleolus"/>
    <property type="evidence" value="ECO:0007669"/>
    <property type="project" value="TreeGrafter"/>
</dbReference>
<evidence type="ECO:0000256" key="1">
    <source>
        <dbReference type="ARBA" id="ARBA00007473"/>
    </source>
</evidence>
<feature type="compositionally biased region" description="Acidic residues" evidence="3">
    <location>
        <begin position="35"/>
        <end position="47"/>
    </location>
</feature>
<dbReference type="GO" id="GO:0000447">
    <property type="term" value="P:endonucleolytic cleavage in ITS1 to separate SSU-rRNA from 5.8S rRNA and LSU-rRNA from tricistronic rRNA transcript (SSU-rRNA, 5.8S rRNA, LSU-rRNA)"/>
    <property type="evidence" value="ECO:0007669"/>
    <property type="project" value="TreeGrafter"/>
</dbReference>
<dbReference type="EnsemblMetazoa" id="CapteT193918">
    <property type="protein sequence ID" value="CapteP193918"/>
    <property type="gene ID" value="CapteG193918"/>
</dbReference>
<feature type="region of interest" description="Disordered" evidence="3">
    <location>
        <begin position="230"/>
        <end position="309"/>
    </location>
</feature>
<reference evidence="6" key="3">
    <citation type="submission" date="2015-06" db="UniProtKB">
        <authorList>
            <consortium name="EnsemblMetazoa"/>
        </authorList>
    </citation>
    <scope>IDENTIFICATION</scope>
</reference>
<dbReference type="OrthoDB" id="10252032at2759"/>
<evidence type="ECO:0000256" key="2">
    <source>
        <dbReference type="ARBA" id="ARBA00017294"/>
    </source>
</evidence>
<feature type="compositionally biased region" description="Basic and acidic residues" evidence="3">
    <location>
        <begin position="172"/>
        <end position="187"/>
    </location>
</feature>
<reference evidence="5 7" key="2">
    <citation type="journal article" date="2013" name="Nature">
        <title>Insights into bilaterian evolution from three spiralian genomes.</title>
        <authorList>
            <person name="Simakov O."/>
            <person name="Marletaz F."/>
            <person name="Cho S.J."/>
            <person name="Edsinger-Gonzales E."/>
            <person name="Havlak P."/>
            <person name="Hellsten U."/>
            <person name="Kuo D.H."/>
            <person name="Larsson T."/>
            <person name="Lv J."/>
            <person name="Arendt D."/>
            <person name="Savage R."/>
            <person name="Osoegawa K."/>
            <person name="de Jong P."/>
            <person name="Grimwood J."/>
            <person name="Chapman J.A."/>
            <person name="Shapiro H."/>
            <person name="Aerts A."/>
            <person name="Otillar R.P."/>
            <person name="Terry A.Y."/>
            <person name="Boore J.L."/>
            <person name="Grigoriev I.V."/>
            <person name="Lindberg D.R."/>
            <person name="Seaver E.C."/>
            <person name="Weisblat D.A."/>
            <person name="Putnam N.H."/>
            <person name="Rokhsar D.S."/>
        </authorList>
    </citation>
    <scope>NUCLEOTIDE SEQUENCE</scope>
    <source>
        <strain evidence="5 7">I ESC-2004</strain>
    </source>
</reference>
<feature type="compositionally biased region" description="Basic and acidic residues" evidence="3">
    <location>
        <begin position="648"/>
        <end position="667"/>
    </location>
</feature>
<evidence type="ECO:0000313" key="5">
    <source>
        <dbReference type="EMBL" id="ELU11506.1"/>
    </source>
</evidence>
<proteinExistence type="inferred from homology"/>
<feature type="region of interest" description="Disordered" evidence="3">
    <location>
        <begin position="360"/>
        <end position="440"/>
    </location>
</feature>
<reference evidence="7" key="1">
    <citation type="submission" date="2012-12" db="EMBL/GenBank/DDBJ databases">
        <authorList>
            <person name="Hellsten U."/>
            <person name="Grimwood J."/>
            <person name="Chapman J.A."/>
            <person name="Shapiro H."/>
            <person name="Aerts A."/>
            <person name="Otillar R.P."/>
            <person name="Terry A.Y."/>
            <person name="Boore J.L."/>
            <person name="Simakov O."/>
            <person name="Marletaz F."/>
            <person name="Cho S.-J."/>
            <person name="Edsinger-Gonzales E."/>
            <person name="Havlak P."/>
            <person name="Kuo D.-H."/>
            <person name="Larsson T."/>
            <person name="Lv J."/>
            <person name="Arendt D."/>
            <person name="Savage R."/>
            <person name="Osoegawa K."/>
            <person name="de Jong P."/>
            <person name="Lindberg D.R."/>
            <person name="Seaver E.C."/>
            <person name="Weisblat D.A."/>
            <person name="Putnam N.H."/>
            <person name="Grigoriev I.V."/>
            <person name="Rokhsar D.S."/>
        </authorList>
    </citation>
    <scope>NUCLEOTIDE SEQUENCE</scope>
    <source>
        <strain evidence="7">I ESC-2004</strain>
    </source>
</reference>
<feature type="compositionally biased region" description="Basic and acidic residues" evidence="3">
    <location>
        <begin position="269"/>
        <end position="292"/>
    </location>
</feature>
<feature type="compositionally biased region" description="Acidic residues" evidence="3">
    <location>
        <begin position="373"/>
        <end position="385"/>
    </location>
</feature>
<protein>
    <recommendedName>
        <fullName evidence="2">Protein KRI1 homolog</fullName>
    </recommendedName>
</protein>
<gene>
    <name evidence="5" type="ORF">CAPTEDRAFT_193918</name>
</gene>
<comment type="similarity">
    <text evidence="1">Belongs to the KRI1 family.</text>
</comment>
<accession>R7V568</accession>
<feature type="compositionally biased region" description="Basic and acidic residues" evidence="3">
    <location>
        <begin position="561"/>
        <end position="573"/>
    </location>
</feature>
<feature type="compositionally biased region" description="Basic and acidic residues" evidence="3">
    <location>
        <begin position="300"/>
        <end position="309"/>
    </location>
</feature>
<feature type="compositionally biased region" description="Basic residues" evidence="3">
    <location>
        <begin position="430"/>
        <end position="439"/>
    </location>
</feature>
<dbReference type="InterPro" id="IPR018034">
    <property type="entry name" value="Kri1"/>
</dbReference>
<feature type="region of interest" description="Disordered" evidence="3">
    <location>
        <begin position="26"/>
        <end position="56"/>
    </location>
</feature>
<dbReference type="AlphaFoldDB" id="R7V568"/>
<feature type="compositionally biased region" description="Acidic residues" evidence="3">
    <location>
        <begin position="122"/>
        <end position="137"/>
    </location>
</feature>
<feature type="compositionally biased region" description="Acidic residues" evidence="3">
    <location>
        <begin position="160"/>
        <end position="171"/>
    </location>
</feature>
<dbReference type="EMBL" id="KB296703">
    <property type="protein sequence ID" value="ELU11506.1"/>
    <property type="molecule type" value="Genomic_DNA"/>
</dbReference>
<dbReference type="Pfam" id="PF12936">
    <property type="entry name" value="Kri1_C"/>
    <property type="match status" value="1"/>
</dbReference>